<accession>A0A5K3FEU9</accession>
<dbReference type="Gene3D" id="4.10.410.10">
    <property type="entry name" value="Pancreatic trypsin inhibitor Kunitz domain"/>
    <property type="match status" value="1"/>
</dbReference>
<organism evidence="3">
    <name type="scientific">Mesocestoides corti</name>
    <name type="common">Flatworm</name>
    <dbReference type="NCBI Taxonomy" id="53468"/>
    <lineage>
        <taxon>Eukaryota</taxon>
        <taxon>Metazoa</taxon>
        <taxon>Spiralia</taxon>
        <taxon>Lophotrochozoa</taxon>
        <taxon>Platyhelminthes</taxon>
        <taxon>Cestoda</taxon>
        <taxon>Eucestoda</taxon>
        <taxon>Cyclophyllidea</taxon>
        <taxon>Mesocestoididae</taxon>
        <taxon>Mesocestoides</taxon>
    </lineage>
</organism>
<keyword evidence="1" id="KW-1015">Disulfide bond</keyword>
<dbReference type="PANTHER" id="PTHR10083:SF374">
    <property type="entry name" value="BPTI_KUNITZ INHIBITOR DOMAIN-CONTAINING PROTEIN"/>
    <property type="match status" value="1"/>
</dbReference>
<dbReference type="GO" id="GO:0005615">
    <property type="term" value="C:extracellular space"/>
    <property type="evidence" value="ECO:0007669"/>
    <property type="project" value="TreeGrafter"/>
</dbReference>
<dbReference type="AlphaFoldDB" id="A0A5K3FEU9"/>
<reference evidence="3" key="1">
    <citation type="submission" date="2019-11" db="UniProtKB">
        <authorList>
            <consortium name="WormBaseParasite"/>
        </authorList>
    </citation>
    <scope>IDENTIFICATION</scope>
</reference>
<dbReference type="GO" id="GO:0004867">
    <property type="term" value="F:serine-type endopeptidase inhibitor activity"/>
    <property type="evidence" value="ECO:0007669"/>
    <property type="project" value="InterPro"/>
</dbReference>
<evidence type="ECO:0000259" key="2">
    <source>
        <dbReference type="PROSITE" id="PS50279"/>
    </source>
</evidence>
<dbReference type="PANTHER" id="PTHR10083">
    <property type="entry name" value="KUNITZ-TYPE PROTEASE INHIBITOR-RELATED"/>
    <property type="match status" value="1"/>
</dbReference>
<dbReference type="InterPro" id="IPR050098">
    <property type="entry name" value="TFPI/VKTCI-like"/>
</dbReference>
<protein>
    <submittedName>
        <fullName evidence="3">BPTI/Kunitz inhibitor domain-containing protein</fullName>
    </submittedName>
</protein>
<dbReference type="SMART" id="SM00131">
    <property type="entry name" value="KU"/>
    <property type="match status" value="1"/>
</dbReference>
<evidence type="ECO:0000313" key="3">
    <source>
        <dbReference type="WBParaSite" id="MCU_007604-RA"/>
    </source>
</evidence>
<dbReference type="PROSITE" id="PS50279">
    <property type="entry name" value="BPTI_KUNITZ_2"/>
    <property type="match status" value="1"/>
</dbReference>
<dbReference type="SUPFAM" id="SSF57362">
    <property type="entry name" value="BPTI-like"/>
    <property type="match status" value="1"/>
</dbReference>
<evidence type="ECO:0000256" key="1">
    <source>
        <dbReference type="ARBA" id="ARBA00023157"/>
    </source>
</evidence>
<feature type="domain" description="BPTI/Kunitz inhibitor" evidence="2">
    <location>
        <begin position="70"/>
        <end position="120"/>
    </location>
</feature>
<dbReference type="Pfam" id="PF00014">
    <property type="entry name" value="Kunitz_BPTI"/>
    <property type="match status" value="1"/>
</dbReference>
<dbReference type="WBParaSite" id="MCU_007604-RA">
    <property type="protein sequence ID" value="MCU_007604-RA"/>
    <property type="gene ID" value="MCU_007604"/>
</dbReference>
<sequence length="125" mass="14400">MHVFCLSLFELYNPQLCQKQQLELNPVSWIANQSRKDINSDRLLCSQCQTNPVYRRTTLMVSFGFPLDACELPFASGYGPARIPSYYYDQEQSACLPFIYGGFGGNANRFKNVYECEIACIIRRF</sequence>
<dbReference type="InterPro" id="IPR002223">
    <property type="entry name" value="Kunitz_BPTI"/>
</dbReference>
<name>A0A5K3FEU9_MESCO</name>
<dbReference type="InterPro" id="IPR036880">
    <property type="entry name" value="Kunitz_BPTI_sf"/>
</dbReference>
<proteinExistence type="predicted"/>